<evidence type="ECO:0000313" key="1">
    <source>
        <dbReference type="EMBL" id="KAL1270644.1"/>
    </source>
</evidence>
<dbReference type="EMBL" id="JAYMGO010000007">
    <property type="protein sequence ID" value="KAL1270644.1"/>
    <property type="molecule type" value="Genomic_DNA"/>
</dbReference>
<evidence type="ECO:0000313" key="2">
    <source>
        <dbReference type="Proteomes" id="UP001558613"/>
    </source>
</evidence>
<name>A0ABR3N195_9TELE</name>
<keyword evidence="2" id="KW-1185">Reference proteome</keyword>
<dbReference type="Proteomes" id="UP001558613">
    <property type="component" value="Unassembled WGS sequence"/>
</dbReference>
<protein>
    <submittedName>
        <fullName evidence="1">Uncharacterized protein</fullName>
    </submittedName>
</protein>
<sequence>MPAVALPPGTNSLEDGLPDLPVILNLMKMQHASAQQLFSAVVDFLLKAKEKEQQNHLVPLSIVWLHCVEERSEANRFSAHNILFICSHTICI</sequence>
<comment type="caution">
    <text evidence="1">The sequence shown here is derived from an EMBL/GenBank/DDBJ whole genome shotgun (WGS) entry which is preliminary data.</text>
</comment>
<reference evidence="1 2" key="1">
    <citation type="submission" date="2023-09" db="EMBL/GenBank/DDBJ databases">
        <authorList>
            <person name="Wang M."/>
        </authorList>
    </citation>
    <scope>NUCLEOTIDE SEQUENCE [LARGE SCALE GENOMIC DNA]</scope>
    <source>
        <strain evidence="1">GT-2023</strain>
        <tissue evidence="1">Liver</tissue>
    </source>
</reference>
<accession>A0ABR3N195</accession>
<gene>
    <name evidence="1" type="ORF">QQF64_029660</name>
</gene>
<organism evidence="1 2">
    <name type="scientific">Cirrhinus molitorella</name>
    <name type="common">mud carp</name>
    <dbReference type="NCBI Taxonomy" id="172907"/>
    <lineage>
        <taxon>Eukaryota</taxon>
        <taxon>Metazoa</taxon>
        <taxon>Chordata</taxon>
        <taxon>Craniata</taxon>
        <taxon>Vertebrata</taxon>
        <taxon>Euteleostomi</taxon>
        <taxon>Actinopterygii</taxon>
        <taxon>Neopterygii</taxon>
        <taxon>Teleostei</taxon>
        <taxon>Ostariophysi</taxon>
        <taxon>Cypriniformes</taxon>
        <taxon>Cyprinidae</taxon>
        <taxon>Labeoninae</taxon>
        <taxon>Labeonini</taxon>
        <taxon>Cirrhinus</taxon>
    </lineage>
</organism>
<proteinExistence type="predicted"/>